<name>A0A1I8AAP1_9BILA</name>
<evidence type="ECO:0000313" key="3">
    <source>
        <dbReference type="WBParaSite" id="L893_g3647.t1"/>
    </source>
</evidence>
<evidence type="ECO:0000256" key="1">
    <source>
        <dbReference type="SAM" id="Phobius"/>
    </source>
</evidence>
<protein>
    <submittedName>
        <fullName evidence="3">Dirigent protein</fullName>
    </submittedName>
</protein>
<sequence>MPVPYAVTQSGVVHPMTNGSSSCTFLRYLAFLVLLGLVNAIPLLRLRRSTGLSEQVLAALPPSNSKKSFFAIGAFTSMDEDEMAVSRAGRSVDTVFIDYTF</sequence>
<feature type="transmembrane region" description="Helical" evidence="1">
    <location>
        <begin position="25"/>
        <end position="44"/>
    </location>
</feature>
<reference evidence="3" key="1">
    <citation type="submission" date="2016-11" db="UniProtKB">
        <authorList>
            <consortium name="WormBaseParasite"/>
        </authorList>
    </citation>
    <scope>IDENTIFICATION</scope>
</reference>
<dbReference type="AlphaFoldDB" id="A0A1I8AAP1"/>
<keyword evidence="1" id="KW-0812">Transmembrane</keyword>
<keyword evidence="1" id="KW-0472">Membrane</keyword>
<keyword evidence="1" id="KW-1133">Transmembrane helix</keyword>
<evidence type="ECO:0000313" key="2">
    <source>
        <dbReference type="Proteomes" id="UP000095287"/>
    </source>
</evidence>
<dbReference type="Proteomes" id="UP000095287">
    <property type="component" value="Unplaced"/>
</dbReference>
<accession>A0A1I8AAP1</accession>
<dbReference type="WBParaSite" id="L893_g3647.t1">
    <property type="protein sequence ID" value="L893_g3647.t1"/>
    <property type="gene ID" value="L893_g3647"/>
</dbReference>
<organism evidence="2 3">
    <name type="scientific">Steinernema glaseri</name>
    <dbReference type="NCBI Taxonomy" id="37863"/>
    <lineage>
        <taxon>Eukaryota</taxon>
        <taxon>Metazoa</taxon>
        <taxon>Ecdysozoa</taxon>
        <taxon>Nematoda</taxon>
        <taxon>Chromadorea</taxon>
        <taxon>Rhabditida</taxon>
        <taxon>Tylenchina</taxon>
        <taxon>Panagrolaimomorpha</taxon>
        <taxon>Strongyloidoidea</taxon>
        <taxon>Steinernematidae</taxon>
        <taxon>Steinernema</taxon>
    </lineage>
</organism>
<keyword evidence="2" id="KW-1185">Reference proteome</keyword>
<proteinExistence type="predicted"/>